<protein>
    <submittedName>
        <fullName evidence="2">Polyprotein of L1-like non-LTR retrotransposon Zorro 3</fullName>
    </submittedName>
</protein>
<keyword evidence="3" id="KW-1185">Reference proteome</keyword>
<dbReference type="KEGG" id="cdu:CD36_32770"/>
<dbReference type="Proteomes" id="UP000002605">
    <property type="component" value="Chromosome R"/>
</dbReference>
<dbReference type="EMBL" id="FM992695">
    <property type="protein sequence ID" value="CAX40231.1"/>
    <property type="molecule type" value="Genomic_DNA"/>
</dbReference>
<dbReference type="VEuPathDB" id="FungiDB:CD36_32770"/>
<dbReference type="AlphaFoldDB" id="B9WMB8"/>
<accession>B9WMB8</accession>
<dbReference type="HOGENOM" id="CLU_2209699_0_0_1"/>
<dbReference type="GeneID" id="8049376"/>
<dbReference type="RefSeq" id="XP_002422227.1">
    <property type="nucleotide sequence ID" value="XM_002422182.1"/>
</dbReference>
<sequence>MTLLECIKFWSRISELQSEDLGSLQTYHLYVLGYYSYYPIYRHPSSVSSKRSEDNFVSVNIASEALSQFPNSQALSEDTFETSEGEIIVPRPLFLLANFVRGFSVIL</sequence>
<evidence type="ECO:0000313" key="2">
    <source>
        <dbReference type="EMBL" id="CAX40231.1"/>
    </source>
</evidence>
<gene>
    <name evidence="1" type="ordered locus">Cd36_32770</name>
    <name evidence="2" type="ORF">CD36_32770</name>
</gene>
<name>B9WMB8_CANDC</name>
<proteinExistence type="predicted"/>
<organism evidence="2 3">
    <name type="scientific">Candida dubliniensis (strain CD36 / ATCC MYA-646 / CBS 7987 / NCPF 3949 / NRRL Y-17841)</name>
    <name type="common">Yeast</name>
    <dbReference type="NCBI Taxonomy" id="573826"/>
    <lineage>
        <taxon>Eukaryota</taxon>
        <taxon>Fungi</taxon>
        <taxon>Dikarya</taxon>
        <taxon>Ascomycota</taxon>
        <taxon>Saccharomycotina</taxon>
        <taxon>Pichiomycetes</taxon>
        <taxon>Debaryomycetaceae</taxon>
        <taxon>Candida/Lodderomyces clade</taxon>
        <taxon>Candida</taxon>
    </lineage>
</organism>
<evidence type="ECO:0000313" key="3">
    <source>
        <dbReference type="Proteomes" id="UP000002605"/>
    </source>
</evidence>
<reference evidence="2 3" key="1">
    <citation type="journal article" date="2009" name="Genome Res.">
        <title>Comparative genomics of the fungal pathogens Candida dubliniensis and Candida albicans.</title>
        <authorList>
            <person name="Jackson A.P."/>
            <person name="Gamble J.A."/>
            <person name="Yeomans T."/>
            <person name="Moran G.P."/>
            <person name="Saunders D."/>
            <person name="Harris D."/>
            <person name="Aslett M."/>
            <person name="Barrell J.F."/>
            <person name="Butler G."/>
            <person name="Citiulo F."/>
            <person name="Coleman D.C."/>
            <person name="de Groot P.W.J."/>
            <person name="Goodwin T.J."/>
            <person name="Quail M.A."/>
            <person name="McQuillan J."/>
            <person name="Munro C.A."/>
            <person name="Pain A."/>
            <person name="Poulter R.T."/>
            <person name="Rajandream M.A."/>
            <person name="Renauld H."/>
            <person name="Spiering M.J."/>
            <person name="Tivey A."/>
            <person name="Gow N.A.R."/>
            <person name="Barrell B."/>
            <person name="Sullivan D.J."/>
            <person name="Berriman M."/>
        </authorList>
    </citation>
    <scope>NUCLEOTIDE SEQUENCE [LARGE SCALE GENOMIC DNA]</scope>
    <source>
        <strain evidence="3">CD36 / ATCC MYA-646 / CBS 7987 / NCPF 3949 / NRRL Y-17841</strain>
    </source>
</reference>
<evidence type="ECO:0000313" key="1">
    <source>
        <dbReference type="CGD" id="CAL0000167999"/>
    </source>
</evidence>
<dbReference type="CGD" id="CAL0000167999">
    <property type="gene designation" value="Cd36_32770"/>
</dbReference>